<evidence type="ECO:0000256" key="2">
    <source>
        <dbReference type="ARBA" id="ARBA00009840"/>
    </source>
</evidence>
<name>A0A143PGM9_LUTPR</name>
<reference evidence="6" key="2">
    <citation type="submission" date="2016-04" db="EMBL/GenBank/DDBJ databases">
        <title>First Complete Genome Sequence of a Subdivision 6 Acidobacterium.</title>
        <authorList>
            <person name="Huang S."/>
            <person name="Vieira S."/>
            <person name="Bunk B."/>
            <person name="Riedel T."/>
            <person name="Sproeer C."/>
            <person name="Overmann J."/>
        </authorList>
    </citation>
    <scope>NUCLEOTIDE SEQUENCE [LARGE SCALE GENOMIC DNA]</scope>
    <source>
        <strain evidence="6">DSM 100886 HEG_-6_39</strain>
    </source>
</reference>
<dbReference type="PATRIC" id="fig|1813736.3.peg.784"/>
<accession>A0A143PGM9</accession>
<dbReference type="STRING" id="1855912.LuPra_00749"/>
<dbReference type="Proteomes" id="UP000076079">
    <property type="component" value="Chromosome"/>
</dbReference>
<evidence type="ECO:0000313" key="6">
    <source>
        <dbReference type="Proteomes" id="UP000076079"/>
    </source>
</evidence>
<sequence>MSPHCDFLEQSTHEGEDGRLRPDVVVKLPAGRTIIIDAKVALTAYLDALEARTEDERRAHMQRHAAQLRSHVGKLAERGYAAQLRESAEFVVLFIPGDTFLAAAAEADPLLIEQALEKQIVIATPSTLIALLRAVAYGWRQEKLAENAQRISDLGRDLHDRLATLVTRLAAMGHQLGKAVRAYNDTVGTLESRVLPAVRRFDELGVTSGKARTDPSPIDVQVRQPALLEIDLE</sequence>
<dbReference type="GO" id="GO:0006310">
    <property type="term" value="P:DNA recombination"/>
    <property type="evidence" value="ECO:0007669"/>
    <property type="project" value="UniProtKB-KW"/>
</dbReference>
<dbReference type="InterPro" id="IPR003798">
    <property type="entry name" value="DNA_recombination_RmuC"/>
</dbReference>
<dbReference type="KEGG" id="abac:LuPra_00749"/>
<organism evidence="5 6">
    <name type="scientific">Luteitalea pratensis</name>
    <dbReference type="NCBI Taxonomy" id="1855912"/>
    <lineage>
        <taxon>Bacteria</taxon>
        <taxon>Pseudomonadati</taxon>
        <taxon>Acidobacteriota</taxon>
        <taxon>Vicinamibacteria</taxon>
        <taxon>Vicinamibacterales</taxon>
        <taxon>Vicinamibacteraceae</taxon>
        <taxon>Luteitalea</taxon>
    </lineage>
</organism>
<keyword evidence="4" id="KW-0233">DNA recombination</keyword>
<comment type="similarity">
    <text evidence="2">Belongs to the RmuC family.</text>
</comment>
<proteinExistence type="inferred from homology"/>
<reference evidence="5 6" key="1">
    <citation type="journal article" date="2016" name="Genome Announc.">
        <title>First Complete Genome Sequence of a Subdivision 6 Acidobacterium Strain.</title>
        <authorList>
            <person name="Huang S."/>
            <person name="Vieira S."/>
            <person name="Bunk B."/>
            <person name="Riedel T."/>
            <person name="Sproer C."/>
            <person name="Overmann J."/>
        </authorList>
    </citation>
    <scope>NUCLEOTIDE SEQUENCE [LARGE SCALE GENOMIC DNA]</scope>
    <source>
        <strain evidence="6">DSM 100886 HEG_-6_39</strain>
    </source>
</reference>
<keyword evidence="3" id="KW-0175">Coiled coil</keyword>
<evidence type="ECO:0000313" key="5">
    <source>
        <dbReference type="EMBL" id="AMY07576.1"/>
    </source>
</evidence>
<comment type="function">
    <text evidence="1">Involved in DNA recombination.</text>
</comment>
<dbReference type="Pfam" id="PF02646">
    <property type="entry name" value="RmuC"/>
    <property type="match status" value="1"/>
</dbReference>
<dbReference type="PANTHER" id="PTHR30563:SF0">
    <property type="entry name" value="DNA RECOMBINATION PROTEIN RMUC"/>
    <property type="match status" value="1"/>
</dbReference>
<protein>
    <submittedName>
        <fullName evidence="5">DNA recombination protein RmuC</fullName>
    </submittedName>
</protein>
<evidence type="ECO:0000256" key="1">
    <source>
        <dbReference type="ARBA" id="ARBA00003416"/>
    </source>
</evidence>
<evidence type="ECO:0000256" key="3">
    <source>
        <dbReference type="ARBA" id="ARBA00023054"/>
    </source>
</evidence>
<gene>
    <name evidence="5" type="primary">rmuC</name>
    <name evidence="5" type="ORF">LuPra_00749</name>
</gene>
<dbReference type="AlphaFoldDB" id="A0A143PGM9"/>
<keyword evidence="6" id="KW-1185">Reference proteome</keyword>
<evidence type="ECO:0000256" key="4">
    <source>
        <dbReference type="ARBA" id="ARBA00023172"/>
    </source>
</evidence>
<dbReference type="EMBL" id="CP015136">
    <property type="protein sequence ID" value="AMY07576.1"/>
    <property type="molecule type" value="Genomic_DNA"/>
</dbReference>
<dbReference type="PANTHER" id="PTHR30563">
    <property type="entry name" value="DNA RECOMBINATION PROTEIN RMUC"/>
    <property type="match status" value="1"/>
</dbReference>